<dbReference type="GO" id="GO:0042645">
    <property type="term" value="C:mitochondrial nucleoid"/>
    <property type="evidence" value="ECO:0007669"/>
    <property type="project" value="EnsemblFungi"/>
</dbReference>
<protein>
    <submittedName>
        <fullName evidence="3">Rim1p</fullName>
    </submittedName>
</protein>
<dbReference type="GeneID" id="30035110"/>
<gene>
    <name evidence="3" type="primary">RIM1</name>
    <name evidence="3" type="ORF">AWJ20_3122</name>
</gene>
<organism evidence="3 4">
    <name type="scientific">Sugiyamaella lignohabitans</name>
    <dbReference type="NCBI Taxonomy" id="796027"/>
    <lineage>
        <taxon>Eukaryota</taxon>
        <taxon>Fungi</taxon>
        <taxon>Dikarya</taxon>
        <taxon>Ascomycota</taxon>
        <taxon>Saccharomycotina</taxon>
        <taxon>Dipodascomycetes</taxon>
        <taxon>Dipodascales</taxon>
        <taxon>Trichomonascaceae</taxon>
        <taxon>Sugiyamaella</taxon>
    </lineage>
</organism>
<keyword evidence="4" id="KW-1185">Reference proteome</keyword>
<dbReference type="GO" id="GO:0003697">
    <property type="term" value="F:single-stranded DNA binding"/>
    <property type="evidence" value="ECO:0007669"/>
    <property type="project" value="EnsemblFungi"/>
</dbReference>
<evidence type="ECO:0000313" key="3">
    <source>
        <dbReference type="EMBL" id="ANB15494.1"/>
    </source>
</evidence>
<dbReference type="KEGG" id="slb:AWJ20_3122"/>
<dbReference type="Gene3D" id="2.40.50.140">
    <property type="entry name" value="Nucleic acid-binding proteins"/>
    <property type="match status" value="1"/>
</dbReference>
<dbReference type="EMBL" id="CP014503">
    <property type="protein sequence ID" value="ANB15494.1"/>
    <property type="molecule type" value="Genomic_DNA"/>
</dbReference>
<sequence>MMNRFLSSRSTIARGLNSVNSVRNFSATTLRADVARFTAVGRIGADLEKQKAASSETEYLRYPLAVGNNKGETSWFNIVVFDNRAIDFMTKYLHKGSTVFVEADASIHSFTGENGEVRQNLQLIQQSVSPVSVKKRETVEE</sequence>
<accession>A0A167FMY4</accession>
<dbReference type="CDD" id="cd04496">
    <property type="entry name" value="SSB_OBF"/>
    <property type="match status" value="1"/>
</dbReference>
<dbReference type="InterPro" id="IPR012340">
    <property type="entry name" value="NA-bd_OB-fold"/>
</dbReference>
<keyword evidence="1 2" id="KW-0238">DNA-binding</keyword>
<dbReference type="AlphaFoldDB" id="A0A167FMY4"/>
<proteinExistence type="predicted"/>
<evidence type="ECO:0000256" key="2">
    <source>
        <dbReference type="PROSITE-ProRule" id="PRU00252"/>
    </source>
</evidence>
<dbReference type="PROSITE" id="PS50935">
    <property type="entry name" value="SSB"/>
    <property type="match status" value="1"/>
</dbReference>
<reference evidence="3 4" key="1">
    <citation type="submission" date="2016-02" db="EMBL/GenBank/DDBJ databases">
        <title>Complete genome sequence and transcriptome regulation of the pentose utilising yeast Sugiyamaella lignohabitans.</title>
        <authorList>
            <person name="Bellasio M."/>
            <person name="Peymann A."/>
            <person name="Valli M."/>
            <person name="Sipitzky M."/>
            <person name="Graf A."/>
            <person name="Sauer M."/>
            <person name="Marx H."/>
            <person name="Mattanovich D."/>
        </authorList>
    </citation>
    <scope>NUCLEOTIDE SEQUENCE [LARGE SCALE GENOMIC DNA]</scope>
    <source>
        <strain evidence="3 4">CBS 10342</strain>
    </source>
</reference>
<evidence type="ECO:0000256" key="1">
    <source>
        <dbReference type="ARBA" id="ARBA00023125"/>
    </source>
</evidence>
<dbReference type="OrthoDB" id="1078367at2759"/>
<name>A0A167FMY4_9ASCO</name>
<dbReference type="SUPFAM" id="SSF50249">
    <property type="entry name" value="Nucleic acid-binding proteins"/>
    <property type="match status" value="1"/>
</dbReference>
<evidence type="ECO:0000313" key="4">
    <source>
        <dbReference type="Proteomes" id="UP000189580"/>
    </source>
</evidence>
<dbReference type="InterPro" id="IPR000424">
    <property type="entry name" value="Primosome_PriB/ssb"/>
</dbReference>
<dbReference type="RefSeq" id="XP_018737971.1">
    <property type="nucleotide sequence ID" value="XM_018880121.1"/>
</dbReference>
<dbReference type="GO" id="GO:0090297">
    <property type="term" value="P:positive regulation of mitochondrial DNA replication"/>
    <property type="evidence" value="ECO:0007669"/>
    <property type="project" value="EnsemblFungi"/>
</dbReference>
<dbReference type="Proteomes" id="UP000189580">
    <property type="component" value="Chromosome b"/>
</dbReference>
<dbReference type="Pfam" id="PF00436">
    <property type="entry name" value="SSB"/>
    <property type="match status" value="1"/>
</dbReference>